<dbReference type="Gene3D" id="3.30.428.10">
    <property type="entry name" value="HIT-like"/>
    <property type="match status" value="1"/>
</dbReference>
<evidence type="ECO:0000256" key="3">
    <source>
        <dbReference type="PROSITE-ProRule" id="PRU00464"/>
    </source>
</evidence>
<feature type="domain" description="HIT" evidence="4">
    <location>
        <begin position="4"/>
        <end position="112"/>
    </location>
</feature>
<dbReference type="EMBL" id="FMHG01000001">
    <property type="protein sequence ID" value="SCJ55352.1"/>
    <property type="molecule type" value="Genomic_DNA"/>
</dbReference>
<dbReference type="InterPro" id="IPR001310">
    <property type="entry name" value="Histidine_triad_HIT"/>
</dbReference>
<dbReference type="InterPro" id="IPR019808">
    <property type="entry name" value="Histidine_triad_CS"/>
</dbReference>
<evidence type="ECO:0000256" key="1">
    <source>
        <dbReference type="PIRSR" id="PIRSR601310-1"/>
    </source>
</evidence>
<evidence type="ECO:0000259" key="4">
    <source>
        <dbReference type="PROSITE" id="PS51084"/>
    </source>
</evidence>
<feature type="active site" description="Tele-AMP-histidine intermediate" evidence="1">
    <location>
        <position position="98"/>
    </location>
</feature>
<proteinExistence type="predicted"/>
<accession>A0A1C6HCC8</accession>
<reference evidence="5" key="1">
    <citation type="submission" date="2015-09" db="EMBL/GenBank/DDBJ databases">
        <authorList>
            <consortium name="Pathogen Informatics"/>
        </authorList>
    </citation>
    <scope>NUCLEOTIDE SEQUENCE</scope>
    <source>
        <strain evidence="5">2789STDY5834896</strain>
    </source>
</reference>
<dbReference type="AlphaFoldDB" id="A0A1C6HCC8"/>
<name>A0A1C6HCC8_9FIRM</name>
<dbReference type="PANTHER" id="PTHR23089">
    <property type="entry name" value="HISTIDINE TRIAD HIT PROTEIN"/>
    <property type="match status" value="1"/>
</dbReference>
<dbReference type="CDD" id="cd01276">
    <property type="entry name" value="PKCI_related"/>
    <property type="match status" value="1"/>
</dbReference>
<dbReference type="Pfam" id="PF01230">
    <property type="entry name" value="HIT"/>
    <property type="match status" value="1"/>
</dbReference>
<protein>
    <submittedName>
        <fullName evidence="5">HIT-like protein HI_0961</fullName>
    </submittedName>
</protein>
<sequence>MDCLFCKIAAGEIPSNKIYEDEQVLAFYDIDPQAPVHFLVIPKAHIPSCDALEESEDPVVSHVFTVIARLAKQLGLTGGYRIVNNCGADGGQTVQHLHFHVLGGRQMGWPPFAS</sequence>
<feature type="short sequence motif" description="Histidine triad motif" evidence="2 3">
    <location>
        <begin position="96"/>
        <end position="100"/>
    </location>
</feature>
<dbReference type="PROSITE" id="PS51084">
    <property type="entry name" value="HIT_2"/>
    <property type="match status" value="1"/>
</dbReference>
<dbReference type="SUPFAM" id="SSF54197">
    <property type="entry name" value="HIT-like"/>
    <property type="match status" value="1"/>
</dbReference>
<dbReference type="PRINTS" id="PR00332">
    <property type="entry name" value="HISTRIAD"/>
</dbReference>
<dbReference type="GO" id="GO:0003824">
    <property type="term" value="F:catalytic activity"/>
    <property type="evidence" value="ECO:0007669"/>
    <property type="project" value="InterPro"/>
</dbReference>
<gene>
    <name evidence="5" type="ORF">SAMEA3545359_00789</name>
</gene>
<evidence type="ECO:0000313" key="5">
    <source>
        <dbReference type="EMBL" id="SCJ55352.1"/>
    </source>
</evidence>
<organism evidence="5">
    <name type="scientific">uncultured Anaerotruncus sp</name>
    <dbReference type="NCBI Taxonomy" id="905011"/>
    <lineage>
        <taxon>Bacteria</taxon>
        <taxon>Bacillati</taxon>
        <taxon>Bacillota</taxon>
        <taxon>Clostridia</taxon>
        <taxon>Eubacteriales</taxon>
        <taxon>Oscillospiraceae</taxon>
        <taxon>Anaerotruncus</taxon>
        <taxon>environmental samples</taxon>
    </lineage>
</organism>
<dbReference type="InterPro" id="IPR036265">
    <property type="entry name" value="HIT-like_sf"/>
</dbReference>
<dbReference type="InterPro" id="IPR011146">
    <property type="entry name" value="HIT-like"/>
</dbReference>
<dbReference type="PROSITE" id="PS00892">
    <property type="entry name" value="HIT_1"/>
    <property type="match status" value="1"/>
</dbReference>
<evidence type="ECO:0000256" key="2">
    <source>
        <dbReference type="PIRSR" id="PIRSR601310-3"/>
    </source>
</evidence>